<dbReference type="OrthoDB" id="3365698at2759"/>
<evidence type="ECO:0000313" key="2">
    <source>
        <dbReference type="EMBL" id="PPR01698.1"/>
    </source>
</evidence>
<comment type="caution">
    <text evidence="2">The sequence shown here is derived from an EMBL/GenBank/DDBJ whole genome shotgun (WGS) entry which is preliminary data.</text>
</comment>
<reference evidence="2 3" key="1">
    <citation type="journal article" date="2018" name="Evol. Lett.">
        <title>Horizontal gene cluster transfer increased hallucinogenic mushroom diversity.</title>
        <authorList>
            <person name="Reynolds H.T."/>
            <person name="Vijayakumar V."/>
            <person name="Gluck-Thaler E."/>
            <person name="Korotkin H.B."/>
            <person name="Matheny P.B."/>
            <person name="Slot J.C."/>
        </authorList>
    </citation>
    <scope>NUCLEOTIDE SEQUENCE [LARGE SCALE GENOMIC DNA]</scope>
    <source>
        <strain evidence="2 3">2629</strain>
    </source>
</reference>
<keyword evidence="3" id="KW-1185">Reference proteome</keyword>
<evidence type="ECO:0000256" key="1">
    <source>
        <dbReference type="SAM" id="Coils"/>
    </source>
</evidence>
<organism evidence="2 3">
    <name type="scientific">Panaeolus cyanescens</name>
    <dbReference type="NCBI Taxonomy" id="181874"/>
    <lineage>
        <taxon>Eukaryota</taxon>
        <taxon>Fungi</taxon>
        <taxon>Dikarya</taxon>
        <taxon>Basidiomycota</taxon>
        <taxon>Agaricomycotina</taxon>
        <taxon>Agaricomycetes</taxon>
        <taxon>Agaricomycetidae</taxon>
        <taxon>Agaricales</taxon>
        <taxon>Agaricineae</taxon>
        <taxon>Galeropsidaceae</taxon>
        <taxon>Panaeolus</taxon>
    </lineage>
</organism>
<dbReference type="AlphaFoldDB" id="A0A409YFC5"/>
<sequence length="637" mass="73093">MWDETIFQALLNSNDRPSDSMIPAIHQKMIKPTEKIAAIDREIDDLNRQLEKLEEECHQVEMSISHYQTIVAPMRLLPDDILRQIFFHSVLLTCSDDPQNHNAFIVPERLYPGPDQWHLAPILLTRICKRWRDIAFTTPELWSRISFFLPVVYPPIADDDNNPSSHIWQTAMQRSLEQLGDGCLPEVVDAWLSRSGATPLLICIPRRNTVDTHYGPEAHPEMHQGVTRLFKALVKHAHQWKKLHLNMNVAYFSSFNTHLSQLDVQQLRNLECLEFPCYIDNSVTSPLLTDLPSLRSLVWRALEGNTFTRPYGARVWNNLTDVCITEFADINNTLMILEGLCLVNCHLVVSDSRQDPWPASRRLIMPRIQNLSLSLTPHGTYNELLTRTEMPVYHISAPTLRTLNYDSEGEMMSLSRFGSYQMHTFPAFPLGGIIDNAPCLKELELVAAAAAMDEIERALKLPKVAIERLVVGPRRAVQTINLEENKTVTTCDLVFQRVFAAPEWCSLTTESTETELMKVIAMDQEVLKKAFDNCPCSRLKHLEFLSLETVTDDEILSLVIYRLRLYKHALSLEKDEEDHVISGKRAVSSRLVVPLCFKFDLARERDHGITPHVERFAELMDMKSMYQLTLRYNCGFC</sequence>
<name>A0A409YFC5_9AGAR</name>
<keyword evidence="1" id="KW-0175">Coiled coil</keyword>
<protein>
    <submittedName>
        <fullName evidence="2">Uncharacterized protein</fullName>
    </submittedName>
</protein>
<dbReference type="InParanoid" id="A0A409YFC5"/>
<accession>A0A409YFC5</accession>
<dbReference type="Proteomes" id="UP000284842">
    <property type="component" value="Unassembled WGS sequence"/>
</dbReference>
<gene>
    <name evidence="2" type="ORF">CVT24_001528</name>
</gene>
<dbReference type="EMBL" id="NHTK01001223">
    <property type="protein sequence ID" value="PPR01698.1"/>
    <property type="molecule type" value="Genomic_DNA"/>
</dbReference>
<dbReference type="Gene3D" id="1.20.1280.50">
    <property type="match status" value="1"/>
</dbReference>
<feature type="coiled-coil region" evidence="1">
    <location>
        <begin position="36"/>
        <end position="70"/>
    </location>
</feature>
<proteinExistence type="predicted"/>
<evidence type="ECO:0000313" key="3">
    <source>
        <dbReference type="Proteomes" id="UP000284842"/>
    </source>
</evidence>